<dbReference type="RefSeq" id="XP_013398546.1">
    <property type="nucleotide sequence ID" value="XM_013543092.1"/>
</dbReference>
<keyword evidence="3" id="KW-1003">Cell membrane</keyword>
<feature type="region of interest" description="Disordered" evidence="8">
    <location>
        <begin position="1"/>
        <end position="22"/>
    </location>
</feature>
<evidence type="ECO:0000256" key="1">
    <source>
        <dbReference type="ARBA" id="ARBA00004651"/>
    </source>
</evidence>
<dbReference type="InterPro" id="IPR018629">
    <property type="entry name" value="XK-rel"/>
</dbReference>
<keyword evidence="9" id="KW-1185">Reference proteome</keyword>
<proteinExistence type="inferred from homology"/>
<dbReference type="OrthoDB" id="6356248at2759"/>
<dbReference type="InParanoid" id="A0A1S3IKY1"/>
<feature type="transmembrane region" description="Helical" evidence="7">
    <location>
        <begin position="116"/>
        <end position="134"/>
    </location>
</feature>
<feature type="transmembrane region" description="Helical" evidence="7">
    <location>
        <begin position="192"/>
        <end position="212"/>
    </location>
</feature>
<evidence type="ECO:0000256" key="7">
    <source>
        <dbReference type="RuleBase" id="RU910716"/>
    </source>
</evidence>
<gene>
    <name evidence="10" type="primary">LOC106165024</name>
</gene>
<protein>
    <recommendedName>
        <fullName evidence="7">XK-related protein</fullName>
    </recommendedName>
</protein>
<dbReference type="PANTHER" id="PTHR16024:SF28">
    <property type="entry name" value="XK-RELATED PROTEIN"/>
    <property type="match status" value="1"/>
</dbReference>
<feature type="transmembrane region" description="Helical" evidence="7">
    <location>
        <begin position="258"/>
        <end position="277"/>
    </location>
</feature>
<feature type="compositionally biased region" description="Basic and acidic residues" evidence="8">
    <location>
        <begin position="457"/>
        <end position="472"/>
    </location>
</feature>
<feature type="transmembrane region" description="Helical" evidence="7">
    <location>
        <begin position="83"/>
        <end position="104"/>
    </location>
</feature>
<evidence type="ECO:0000256" key="6">
    <source>
        <dbReference type="ARBA" id="ARBA00023136"/>
    </source>
</evidence>
<sequence length="1023" mass="114564">MAAGKTNFPDKNSGDKLDVNTSFNQRNHEKEKTACENDKNRRIYSSFTLFDAAFVLFSMGTFLVDMATDLWVGFHYFSSNEPIWGSLTLAFVVVPCIVMQVFSIRWHIVDDNMKGCFYWTIHFLLMGPIHRYVMVLKAGWRARMTHEPEDFDIYYHRQNDVCMLRLFESFIESAPQLLLQLYIMVYTDHTNWLTGCSASISLISLAWAIAAYTKAMRQAHQDNYRVFWPGMILQTIWRIGMVSARVIALVMFASVYQAWLILVLGVHWLTMTIWIILQKTDFCQSWWEEKLFNCICGMIYCFCFFNLKEGQSRWRMLGFYTVMLLENCALLAAWYLFRIRERWYDQFLLGAVPVAFTVGLMCMLMYYRLCHPSGPIDPCAADTSADIESTDCDDYNKPSGDPASGIIRRMTLKTTRPTCAKIEKRQSANSSFSDYSPLKDSLENDQIGIGQSNHSENCSERDNGSDKDRDASEKHFIRGTKLGFGLHGCFRPQDTVLSLVTDESFQGNGSNCSLKEDNKNRLSQNCMAGLLQEKSCGQPPDIGSGPCIDLDGHEGMKMTEDKSPEVQMFSNQVNKIESQLKVSSESDGCITLRKVEISNPESKFAHDKNTSTLPHQMAEKCTVVNLSNNICNERQVTESLPPNEGREVGVKTDVGEKLMFQMPEPLPPFSGPGPVPSSKYQTFSDKLQCQGKPKELGYDSFYSKSLDTENFPQVAQLNEVESCPKLEIALTESSKQALPIELELCVTSENMLPNGSEIHSKTESNAPVGEKATNVRLMSGKRKSSLYSIVCTPPTSSGLCKNASGKPTEVVPKLIIKEGASCNTVEPHAKSFPSRVPRNFHCSSENLSCDDRKLSRANNMASLTKRFYSNERLDAPGHENQLQNVVGSRCNSPAASQLQKSRQSSAVQSLLFKNLEIGAGKKVSGENDTQLKLSSNNDIVGEKINDSLSVGEGKENVKPSSSALVAGGMIKKGVAFAGEEISRRRRTPLKDDTKFRKTRQAHQSLVAIKPETVAKALSMFGDK</sequence>
<name>A0A1S3IKY1_LINAN</name>
<evidence type="ECO:0000256" key="3">
    <source>
        <dbReference type="ARBA" id="ARBA00022475"/>
    </source>
</evidence>
<evidence type="ECO:0000313" key="10">
    <source>
        <dbReference type="RefSeq" id="XP_013398546.1"/>
    </source>
</evidence>
<dbReference type="InterPro" id="IPR050895">
    <property type="entry name" value="XK-related_scramblase"/>
</dbReference>
<dbReference type="AlphaFoldDB" id="A0A1S3IKY1"/>
<dbReference type="PANTHER" id="PTHR16024">
    <property type="entry name" value="XK-RELATED PROTEIN"/>
    <property type="match status" value="1"/>
</dbReference>
<evidence type="ECO:0000256" key="8">
    <source>
        <dbReference type="SAM" id="MobiDB-lite"/>
    </source>
</evidence>
<dbReference type="Proteomes" id="UP000085678">
    <property type="component" value="Unplaced"/>
</dbReference>
<feature type="transmembrane region" description="Helical" evidence="7">
    <location>
        <begin position="349"/>
        <end position="369"/>
    </location>
</feature>
<evidence type="ECO:0000256" key="4">
    <source>
        <dbReference type="ARBA" id="ARBA00022692"/>
    </source>
</evidence>
<dbReference type="GeneID" id="106165024"/>
<accession>A0A1S3IKY1</accession>
<feature type="transmembrane region" description="Helical" evidence="7">
    <location>
        <begin position="319"/>
        <end position="337"/>
    </location>
</feature>
<feature type="transmembrane region" description="Helical" evidence="7">
    <location>
        <begin position="289"/>
        <end position="307"/>
    </location>
</feature>
<comment type="similarity">
    <text evidence="2 7">Belongs to the XK family.</text>
</comment>
<feature type="transmembrane region" description="Helical" evidence="7">
    <location>
        <begin position="43"/>
        <end position="63"/>
    </location>
</feature>
<keyword evidence="6 7" id="KW-0472">Membrane</keyword>
<reference evidence="10" key="1">
    <citation type="submission" date="2025-08" db="UniProtKB">
        <authorList>
            <consortium name="RefSeq"/>
        </authorList>
    </citation>
    <scope>IDENTIFICATION</scope>
    <source>
        <tissue evidence="10">Gonads</tissue>
    </source>
</reference>
<feature type="region of interest" description="Disordered" evidence="8">
    <location>
        <begin position="443"/>
        <end position="472"/>
    </location>
</feature>
<dbReference type="Pfam" id="PF09815">
    <property type="entry name" value="XK-related"/>
    <property type="match status" value="1"/>
</dbReference>
<keyword evidence="4 7" id="KW-0812">Transmembrane</keyword>
<organism evidence="9 10">
    <name type="scientific">Lingula anatina</name>
    <name type="common">Brachiopod</name>
    <name type="synonym">Lingula unguis</name>
    <dbReference type="NCBI Taxonomy" id="7574"/>
    <lineage>
        <taxon>Eukaryota</taxon>
        <taxon>Metazoa</taxon>
        <taxon>Spiralia</taxon>
        <taxon>Lophotrochozoa</taxon>
        <taxon>Brachiopoda</taxon>
        <taxon>Linguliformea</taxon>
        <taxon>Lingulata</taxon>
        <taxon>Lingulida</taxon>
        <taxon>Linguloidea</taxon>
        <taxon>Lingulidae</taxon>
        <taxon>Lingula</taxon>
    </lineage>
</organism>
<dbReference type="GO" id="GO:0005886">
    <property type="term" value="C:plasma membrane"/>
    <property type="evidence" value="ECO:0007669"/>
    <property type="project" value="UniProtKB-SubCell"/>
</dbReference>
<feature type="transmembrane region" description="Helical" evidence="7">
    <location>
        <begin position="232"/>
        <end position="252"/>
    </location>
</feature>
<comment type="subcellular location">
    <subcellularLocation>
        <location evidence="1">Cell membrane</location>
        <topology evidence="1">Multi-pass membrane protein</topology>
    </subcellularLocation>
    <subcellularLocation>
        <location evidence="7">Membrane</location>
        <topology evidence="7">Multi-pass membrane protein</topology>
    </subcellularLocation>
</comment>
<evidence type="ECO:0000256" key="2">
    <source>
        <dbReference type="ARBA" id="ARBA00008789"/>
    </source>
</evidence>
<keyword evidence="5 7" id="KW-1133">Transmembrane helix</keyword>
<evidence type="ECO:0000256" key="5">
    <source>
        <dbReference type="ARBA" id="ARBA00022989"/>
    </source>
</evidence>
<dbReference type="KEGG" id="lak:106165024"/>
<evidence type="ECO:0000313" key="9">
    <source>
        <dbReference type="Proteomes" id="UP000085678"/>
    </source>
</evidence>